<comment type="caution">
    <text evidence="2">The sequence shown here is derived from an EMBL/GenBank/DDBJ whole genome shotgun (WGS) entry which is preliminary data.</text>
</comment>
<dbReference type="PANTHER" id="PTHR24148:SF73">
    <property type="entry name" value="HET DOMAIN PROTEIN (AFU_ORTHOLOGUE AFUA_8G01020)"/>
    <property type="match status" value="1"/>
</dbReference>
<evidence type="ECO:0000313" key="3">
    <source>
        <dbReference type="Proteomes" id="UP000766486"/>
    </source>
</evidence>
<evidence type="ECO:0000313" key="2">
    <source>
        <dbReference type="EMBL" id="VUC31274.1"/>
    </source>
</evidence>
<dbReference type="Proteomes" id="UP000766486">
    <property type="component" value="Unassembled WGS sequence"/>
</dbReference>
<proteinExistence type="predicted"/>
<dbReference type="Pfam" id="PF26639">
    <property type="entry name" value="Het-6_barrel"/>
    <property type="match status" value="1"/>
</dbReference>
<evidence type="ECO:0000259" key="1">
    <source>
        <dbReference type="Pfam" id="PF06985"/>
    </source>
</evidence>
<sequence>MFVYDSLDSLGGAANAIRLLTILPSSVDSPIECRLDSHQISVDEIPRACGGVDIYELSRAIGRLPRYEALSYVWGSIHEETEISVNGQPHRVTKRLEAALRDLRNQDSERTMWIDALCIDQENAPEKSVQVLLMKRIYESASQVIAWLGPSSPVGDMAVEVVKQVGGSDDLLTEGIDDGVNPIRMVPKVLDDAPSLSSIVFENGDRWAALRWVFENPWWKRAWIIQEGTYADDLRFQVGRDTFGVDSLANIISSRDYRMINYGELNMQALCKPLTTVMHERSLLRNDDFHAGFRQTVSLMSLLSRFDYSESSDPRDKIYALLNLCDLDQLDITPDYSKSVQQVYQDTAAAIIRKEKSLDILNDVRRSMKASSISASLPSWVPDFSVPAAIPPIVLLSSRSSGSFSAAGDTQVDYTVVTEGRPATLQVSGYEFDLITETFACPPEESFQDDSWASIVREWVLTARHGAYPTGGSYEDAICRTLLQDRIRSAKERITDEDFARLKRSFSAWVYDDNMNVPALKEESKATGTVHDQAEGPQALEERWNKSVYKSIAGDSSEFKKFLIEKWEREEIRRRERAELVARSLQCSFLEHVKPRLMGWKMAYTAKGYVALVPFDSQVGDVLAVFAGLSVPVVVRRLEAGEDRRVKFLGTCYVHGMMDADPRVIEGLKDKSQVFTLV</sequence>
<keyword evidence="3" id="KW-1185">Reference proteome</keyword>
<gene>
    <name evidence="2" type="ORF">CLO192961_LOCUS300584</name>
</gene>
<accession>A0ABY6UKG0</accession>
<dbReference type="PANTHER" id="PTHR24148">
    <property type="entry name" value="ANKYRIN REPEAT DOMAIN-CONTAINING PROTEIN 39 HOMOLOG-RELATED"/>
    <property type="match status" value="1"/>
</dbReference>
<dbReference type="InterPro" id="IPR052895">
    <property type="entry name" value="HetReg/Transcr_Mod"/>
</dbReference>
<organism evidence="2 3">
    <name type="scientific">Bionectria ochroleuca</name>
    <name type="common">Gliocladium roseum</name>
    <dbReference type="NCBI Taxonomy" id="29856"/>
    <lineage>
        <taxon>Eukaryota</taxon>
        <taxon>Fungi</taxon>
        <taxon>Dikarya</taxon>
        <taxon>Ascomycota</taxon>
        <taxon>Pezizomycotina</taxon>
        <taxon>Sordariomycetes</taxon>
        <taxon>Hypocreomycetidae</taxon>
        <taxon>Hypocreales</taxon>
        <taxon>Bionectriaceae</taxon>
        <taxon>Clonostachys</taxon>
    </lineage>
</organism>
<name>A0ABY6UKG0_BIOOC</name>
<protein>
    <recommendedName>
        <fullName evidence="1">Heterokaryon incompatibility domain-containing protein</fullName>
    </recommendedName>
</protein>
<feature type="domain" description="Heterokaryon incompatibility" evidence="1">
    <location>
        <begin position="67"/>
        <end position="227"/>
    </location>
</feature>
<dbReference type="Pfam" id="PF06985">
    <property type="entry name" value="HET"/>
    <property type="match status" value="1"/>
</dbReference>
<dbReference type="InterPro" id="IPR010730">
    <property type="entry name" value="HET"/>
</dbReference>
<dbReference type="EMBL" id="CABFNS010000830">
    <property type="protein sequence ID" value="VUC31274.1"/>
    <property type="molecule type" value="Genomic_DNA"/>
</dbReference>
<reference evidence="2 3" key="1">
    <citation type="submission" date="2019-06" db="EMBL/GenBank/DDBJ databases">
        <authorList>
            <person name="Broberg M."/>
        </authorList>
    </citation>
    <scope>NUCLEOTIDE SEQUENCE [LARGE SCALE GENOMIC DNA]</scope>
</reference>